<reference evidence="1 2" key="1">
    <citation type="submission" date="2021-07" db="EMBL/GenBank/DDBJ databases">
        <authorList>
            <person name="So Y."/>
        </authorList>
    </citation>
    <scope>NUCLEOTIDE SEQUENCE [LARGE SCALE GENOMIC DNA]</scope>
    <source>
        <strain evidence="1 2">HJA6</strain>
    </source>
</reference>
<dbReference type="EMBL" id="JAHYBZ010000009">
    <property type="protein sequence ID" value="MBW6400875.1"/>
    <property type="molecule type" value="Genomic_DNA"/>
</dbReference>
<sequence length="148" mass="16581">MVQIERWEWSFSFGVNPSRKHFPEPYSDYRHLEVHGRLLRPKATKAEMAGLTFLPRLDLDLAVVADLPASAEPKAVGNAHVRAGVFQGMLSMPHDVLACLMTALAAGQLRYVTLDGEPLFRSQAMIRRFTFQAAYDPDDLPDEAGRAR</sequence>
<proteinExistence type="predicted"/>
<evidence type="ECO:0000313" key="2">
    <source>
        <dbReference type="Proteomes" id="UP001196565"/>
    </source>
</evidence>
<evidence type="ECO:0000313" key="1">
    <source>
        <dbReference type="EMBL" id="MBW6400875.1"/>
    </source>
</evidence>
<accession>A0ABS7AFN1</accession>
<gene>
    <name evidence="1" type="ORF">KPL78_23650</name>
</gene>
<dbReference type="Proteomes" id="UP001196565">
    <property type="component" value="Unassembled WGS sequence"/>
</dbReference>
<organism evidence="1 2">
    <name type="scientific">Roseomonas alba</name>
    <dbReference type="NCBI Taxonomy" id="2846776"/>
    <lineage>
        <taxon>Bacteria</taxon>
        <taxon>Pseudomonadati</taxon>
        <taxon>Pseudomonadota</taxon>
        <taxon>Alphaproteobacteria</taxon>
        <taxon>Acetobacterales</taxon>
        <taxon>Roseomonadaceae</taxon>
        <taxon>Roseomonas</taxon>
    </lineage>
</organism>
<keyword evidence="2" id="KW-1185">Reference proteome</keyword>
<dbReference type="RefSeq" id="WP_219765444.1">
    <property type="nucleotide sequence ID" value="NZ_JAHYBZ010000009.1"/>
</dbReference>
<name>A0ABS7AFN1_9PROT</name>
<protein>
    <submittedName>
        <fullName evidence="1">Uncharacterized protein</fullName>
    </submittedName>
</protein>
<comment type="caution">
    <text evidence="1">The sequence shown here is derived from an EMBL/GenBank/DDBJ whole genome shotgun (WGS) entry which is preliminary data.</text>
</comment>